<keyword evidence="2" id="KW-0815">Transposition</keyword>
<evidence type="ECO:0000313" key="7">
    <source>
        <dbReference type="Proteomes" id="UP000215256"/>
    </source>
</evidence>
<dbReference type="InterPro" id="IPR047930">
    <property type="entry name" value="Transpos_IS6"/>
</dbReference>
<dbReference type="InterPro" id="IPR052183">
    <property type="entry name" value="IS_Transposase"/>
</dbReference>
<dbReference type="PANTHER" id="PTHR35528">
    <property type="entry name" value="BLL1675 PROTEIN"/>
    <property type="match status" value="1"/>
</dbReference>
<dbReference type="Gene3D" id="3.30.420.10">
    <property type="entry name" value="Ribonuclease H-like superfamily/Ribonuclease H"/>
    <property type="match status" value="1"/>
</dbReference>
<dbReference type="KEGG" id="och:CES85_3299"/>
<reference evidence="6 7" key="1">
    <citation type="submission" date="2017-07" db="EMBL/GenBank/DDBJ databases">
        <title>Phylogenetic study on the rhizospheric bacterium Ochrobactrum sp. A44.</title>
        <authorList>
            <person name="Krzyzanowska D.M."/>
            <person name="Ossowicki A."/>
            <person name="Rajewska M."/>
            <person name="Maciag T."/>
            <person name="Kaczynski Z."/>
            <person name="Czerwicka M."/>
            <person name="Jafra S."/>
        </authorList>
    </citation>
    <scope>NUCLEOTIDE SEQUENCE [LARGE SCALE GENOMIC DNA]</scope>
    <source>
        <strain evidence="6 7">A44</strain>
        <plasmid evidence="6 7">unnamed1</plasmid>
    </source>
</reference>
<dbReference type="GO" id="GO:0032196">
    <property type="term" value="P:transposition"/>
    <property type="evidence" value="ECO:0007669"/>
    <property type="project" value="UniProtKB-KW"/>
</dbReference>
<sequence>MFKGRHFDKSVILLCVRWYLSYSLSLRDLKEMMAERGIDLDHSTVHRWTQYFSPKLLERFNRKKRRVTRKWNVDETYVRVKGQWMYFYRAIDSNGDTVEFWFSKERDLRAAKRFMRKALARHGRPTRITVDGSQTNRTAIIQCDAEDRLKRGGNPIVIQSSKYMNNNIEQDHRRIKRRIRSMLGFKCTVSASITLAGIELIHMMRKQQGIFAAATPLSLKQQFTALTA</sequence>
<evidence type="ECO:0000256" key="2">
    <source>
        <dbReference type="ARBA" id="ARBA00022578"/>
    </source>
</evidence>
<dbReference type="Pfam" id="PF13610">
    <property type="entry name" value="DDE_Tnp_IS240"/>
    <property type="match status" value="1"/>
</dbReference>
<protein>
    <submittedName>
        <fullName evidence="6">Transposase IS66 family protein</fullName>
    </submittedName>
</protein>
<dbReference type="InterPro" id="IPR032874">
    <property type="entry name" value="DDE_dom"/>
</dbReference>
<gene>
    <name evidence="6" type="ORF">CES85_3299</name>
</gene>
<name>A0A248ULZ3_9HYPH</name>
<dbReference type="InterPro" id="IPR012337">
    <property type="entry name" value="RNaseH-like_sf"/>
</dbReference>
<dbReference type="GO" id="GO:0003677">
    <property type="term" value="F:DNA binding"/>
    <property type="evidence" value="ECO:0007669"/>
    <property type="project" value="UniProtKB-KW"/>
</dbReference>
<organism evidence="6 7">
    <name type="scientific">Ochrobactrum quorumnocens</name>
    <dbReference type="NCBI Taxonomy" id="271865"/>
    <lineage>
        <taxon>Bacteria</taxon>
        <taxon>Pseudomonadati</taxon>
        <taxon>Pseudomonadota</taxon>
        <taxon>Alphaproteobacteria</taxon>
        <taxon>Hyphomicrobiales</taxon>
        <taxon>Brucellaceae</taxon>
        <taxon>Brucella/Ochrobactrum group</taxon>
        <taxon>Ochrobactrum</taxon>
    </lineage>
</organism>
<dbReference type="EMBL" id="CP022605">
    <property type="protein sequence ID" value="ASV87877.1"/>
    <property type="molecule type" value="Genomic_DNA"/>
</dbReference>
<accession>A0A248ULZ3</accession>
<dbReference type="InterPro" id="IPR036397">
    <property type="entry name" value="RNaseH_sf"/>
</dbReference>
<feature type="domain" description="DDE" evidence="5">
    <location>
        <begin position="70"/>
        <end position="207"/>
    </location>
</feature>
<dbReference type="GO" id="GO:0006310">
    <property type="term" value="P:DNA recombination"/>
    <property type="evidence" value="ECO:0007669"/>
    <property type="project" value="UniProtKB-KW"/>
</dbReference>
<keyword evidence="4" id="KW-0233">DNA recombination</keyword>
<dbReference type="NCBIfam" id="NF033587">
    <property type="entry name" value="transpos_IS6"/>
    <property type="match status" value="1"/>
</dbReference>
<dbReference type="Proteomes" id="UP000215256">
    <property type="component" value="Plasmid unnamed1"/>
</dbReference>
<proteinExistence type="predicted"/>
<evidence type="ECO:0000256" key="4">
    <source>
        <dbReference type="ARBA" id="ARBA00023172"/>
    </source>
</evidence>
<evidence type="ECO:0000256" key="1">
    <source>
        <dbReference type="ARBA" id="ARBA00002286"/>
    </source>
</evidence>
<keyword evidence="6" id="KW-0614">Plasmid</keyword>
<dbReference type="AlphaFoldDB" id="A0A248ULZ3"/>
<evidence type="ECO:0000259" key="5">
    <source>
        <dbReference type="Pfam" id="PF13610"/>
    </source>
</evidence>
<dbReference type="RefSeq" id="WP_095448442.1">
    <property type="nucleotide sequence ID" value="NZ_CP022605.1"/>
</dbReference>
<dbReference type="OrthoDB" id="4315389at2"/>
<evidence type="ECO:0000313" key="6">
    <source>
        <dbReference type="EMBL" id="ASV87877.1"/>
    </source>
</evidence>
<geneLocation type="plasmid" evidence="6 7">
    <name>unnamed1</name>
</geneLocation>
<dbReference type="SUPFAM" id="SSF53098">
    <property type="entry name" value="Ribonuclease H-like"/>
    <property type="match status" value="1"/>
</dbReference>
<dbReference type="PANTHER" id="PTHR35528:SF3">
    <property type="entry name" value="BLL1675 PROTEIN"/>
    <property type="match status" value="1"/>
</dbReference>
<evidence type="ECO:0000256" key="3">
    <source>
        <dbReference type="ARBA" id="ARBA00023125"/>
    </source>
</evidence>
<keyword evidence="3" id="KW-0238">DNA-binding</keyword>
<comment type="function">
    <text evidence="1">Involved in the transposition of the insertion sequence.</text>
</comment>